<dbReference type="STRING" id="1073089.A0A1L9R7S5"/>
<sequence>DLITVIITTSPTPSSPSTELISTVLESFRRHCPDLAKTHVIVVFDNYDRIAAKERLKAGSVTQEIADNYSSYKENVKSLILNEYIKNDDRSALKSLEGKAEFGSEGKESNAVDLAITQTETKNVTFIEPVARLGFGLAVRSALRIVDTPYVWVQQHDWTLVADLPLQPMLEVMRESESDEERSIKYVSFTSIRMLQYAQSEHVIAFPALRSCTASAQKEFTPQSQPDVKIPLTPLFFWFDKPHIASTAHYLASVFPSRLSMRRGDFIEDKIGQQARDQMKEGLWHKWACWLYYPEDGKKLFLRHLKGRTWKGGDGELAHK</sequence>
<dbReference type="RefSeq" id="XP_040684615.1">
    <property type="nucleotide sequence ID" value="XM_040839630.1"/>
</dbReference>
<proteinExistence type="predicted"/>
<feature type="non-terminal residue" evidence="1">
    <location>
        <position position="320"/>
    </location>
</feature>
<accession>A0A1L9R7S5</accession>
<evidence type="ECO:0000313" key="1">
    <source>
        <dbReference type="EMBL" id="OJJ30938.1"/>
    </source>
</evidence>
<protein>
    <submittedName>
        <fullName evidence="1">Uncharacterized protein</fullName>
    </submittedName>
</protein>
<evidence type="ECO:0000313" key="2">
    <source>
        <dbReference type="Proteomes" id="UP000184383"/>
    </source>
</evidence>
<dbReference type="Proteomes" id="UP000184383">
    <property type="component" value="Unassembled WGS sequence"/>
</dbReference>
<reference evidence="2" key="1">
    <citation type="journal article" date="2017" name="Genome Biol.">
        <title>Comparative genomics reveals high biological diversity and specific adaptations in the industrially and medically important fungal genus Aspergillus.</title>
        <authorList>
            <person name="de Vries R.P."/>
            <person name="Riley R."/>
            <person name="Wiebenga A."/>
            <person name="Aguilar-Osorio G."/>
            <person name="Amillis S."/>
            <person name="Uchima C.A."/>
            <person name="Anderluh G."/>
            <person name="Asadollahi M."/>
            <person name="Askin M."/>
            <person name="Barry K."/>
            <person name="Battaglia E."/>
            <person name="Bayram O."/>
            <person name="Benocci T."/>
            <person name="Braus-Stromeyer S.A."/>
            <person name="Caldana C."/>
            <person name="Canovas D."/>
            <person name="Cerqueira G.C."/>
            <person name="Chen F."/>
            <person name="Chen W."/>
            <person name="Choi C."/>
            <person name="Clum A."/>
            <person name="Dos Santos R.A."/>
            <person name="Damasio A.R."/>
            <person name="Diallinas G."/>
            <person name="Emri T."/>
            <person name="Fekete E."/>
            <person name="Flipphi M."/>
            <person name="Freyberg S."/>
            <person name="Gallo A."/>
            <person name="Gournas C."/>
            <person name="Habgood R."/>
            <person name="Hainaut M."/>
            <person name="Harispe M.L."/>
            <person name="Henrissat B."/>
            <person name="Hilden K.S."/>
            <person name="Hope R."/>
            <person name="Hossain A."/>
            <person name="Karabika E."/>
            <person name="Karaffa L."/>
            <person name="Karanyi Z."/>
            <person name="Krasevec N."/>
            <person name="Kuo A."/>
            <person name="Kusch H."/>
            <person name="LaButti K."/>
            <person name="Lagendijk E.L."/>
            <person name="Lapidus A."/>
            <person name="Levasseur A."/>
            <person name="Lindquist E."/>
            <person name="Lipzen A."/>
            <person name="Logrieco A.F."/>
            <person name="MacCabe A."/>
            <person name="Maekelae M.R."/>
            <person name="Malavazi I."/>
            <person name="Melin P."/>
            <person name="Meyer V."/>
            <person name="Mielnichuk N."/>
            <person name="Miskei M."/>
            <person name="Molnar A.P."/>
            <person name="Mule G."/>
            <person name="Ngan C.Y."/>
            <person name="Orejas M."/>
            <person name="Orosz E."/>
            <person name="Ouedraogo J.P."/>
            <person name="Overkamp K.M."/>
            <person name="Park H.-S."/>
            <person name="Perrone G."/>
            <person name="Piumi F."/>
            <person name="Punt P.J."/>
            <person name="Ram A.F."/>
            <person name="Ramon A."/>
            <person name="Rauscher S."/>
            <person name="Record E."/>
            <person name="Riano-Pachon D.M."/>
            <person name="Robert V."/>
            <person name="Roehrig J."/>
            <person name="Ruller R."/>
            <person name="Salamov A."/>
            <person name="Salih N.S."/>
            <person name="Samson R.A."/>
            <person name="Sandor E."/>
            <person name="Sanguinetti M."/>
            <person name="Schuetze T."/>
            <person name="Sepcic K."/>
            <person name="Shelest E."/>
            <person name="Sherlock G."/>
            <person name="Sophianopoulou V."/>
            <person name="Squina F.M."/>
            <person name="Sun H."/>
            <person name="Susca A."/>
            <person name="Todd R.B."/>
            <person name="Tsang A."/>
            <person name="Unkles S.E."/>
            <person name="van de Wiele N."/>
            <person name="van Rossen-Uffink D."/>
            <person name="Oliveira J.V."/>
            <person name="Vesth T.C."/>
            <person name="Visser J."/>
            <person name="Yu J.-H."/>
            <person name="Zhou M."/>
            <person name="Andersen M.R."/>
            <person name="Archer D.B."/>
            <person name="Baker S.E."/>
            <person name="Benoit I."/>
            <person name="Brakhage A.A."/>
            <person name="Braus G.H."/>
            <person name="Fischer R."/>
            <person name="Frisvad J.C."/>
            <person name="Goldman G.H."/>
            <person name="Houbraken J."/>
            <person name="Oakley B."/>
            <person name="Pocsi I."/>
            <person name="Scazzocchio C."/>
            <person name="Seiboth B."/>
            <person name="vanKuyk P.A."/>
            <person name="Wortman J."/>
            <person name="Dyer P.S."/>
            <person name="Grigoriev I.V."/>
        </authorList>
    </citation>
    <scope>NUCLEOTIDE SEQUENCE [LARGE SCALE GENOMIC DNA]</scope>
    <source>
        <strain evidence="2">DTO 134E9</strain>
    </source>
</reference>
<name>A0A1L9R7S5_ASPWE</name>
<keyword evidence="2" id="KW-1185">Reference proteome</keyword>
<gene>
    <name evidence="1" type="ORF">ASPWEDRAFT_98847</name>
</gene>
<dbReference type="GeneID" id="63755478"/>
<dbReference type="OrthoDB" id="414322at2759"/>
<dbReference type="VEuPathDB" id="FungiDB:ASPWEDRAFT_98847"/>
<dbReference type="EMBL" id="KV878216">
    <property type="protein sequence ID" value="OJJ30938.1"/>
    <property type="molecule type" value="Genomic_DNA"/>
</dbReference>
<organism evidence="1 2">
    <name type="scientific">Aspergillus wentii DTO 134E9</name>
    <dbReference type="NCBI Taxonomy" id="1073089"/>
    <lineage>
        <taxon>Eukaryota</taxon>
        <taxon>Fungi</taxon>
        <taxon>Dikarya</taxon>
        <taxon>Ascomycota</taxon>
        <taxon>Pezizomycotina</taxon>
        <taxon>Eurotiomycetes</taxon>
        <taxon>Eurotiomycetidae</taxon>
        <taxon>Eurotiales</taxon>
        <taxon>Aspergillaceae</taxon>
        <taxon>Aspergillus</taxon>
        <taxon>Aspergillus subgen. Cremei</taxon>
    </lineage>
</organism>
<feature type="non-terminal residue" evidence="1">
    <location>
        <position position="1"/>
    </location>
</feature>
<dbReference type="AlphaFoldDB" id="A0A1L9R7S5"/>